<dbReference type="EMBL" id="JAGETZ010000007">
    <property type="protein sequence ID" value="MBO2010457.1"/>
    <property type="molecule type" value="Genomic_DNA"/>
</dbReference>
<evidence type="ECO:0000313" key="2">
    <source>
        <dbReference type="EMBL" id="MBO2010457.1"/>
    </source>
</evidence>
<proteinExistence type="predicted"/>
<feature type="compositionally biased region" description="Basic and acidic residues" evidence="1">
    <location>
        <begin position="161"/>
        <end position="174"/>
    </location>
</feature>
<reference evidence="2 3" key="1">
    <citation type="submission" date="2021-03" db="EMBL/GenBank/DDBJ databases">
        <authorList>
            <person name="Kim M.K."/>
        </authorList>
    </citation>
    <scope>NUCLEOTIDE SEQUENCE [LARGE SCALE GENOMIC DNA]</scope>
    <source>
        <strain evidence="2 3">BT442</strain>
    </source>
</reference>
<feature type="compositionally biased region" description="Basic residues" evidence="1">
    <location>
        <begin position="120"/>
        <end position="137"/>
    </location>
</feature>
<comment type="caution">
    <text evidence="2">The sequence shown here is derived from an EMBL/GenBank/DDBJ whole genome shotgun (WGS) entry which is preliminary data.</text>
</comment>
<evidence type="ECO:0000313" key="3">
    <source>
        <dbReference type="Proteomes" id="UP000664369"/>
    </source>
</evidence>
<feature type="region of interest" description="Disordered" evidence="1">
    <location>
        <begin position="54"/>
        <end position="104"/>
    </location>
</feature>
<feature type="region of interest" description="Disordered" evidence="1">
    <location>
        <begin position="117"/>
        <end position="192"/>
    </location>
</feature>
<organism evidence="2 3">
    <name type="scientific">Hymenobacter negativus</name>
    <dbReference type="NCBI Taxonomy" id="2795026"/>
    <lineage>
        <taxon>Bacteria</taxon>
        <taxon>Pseudomonadati</taxon>
        <taxon>Bacteroidota</taxon>
        <taxon>Cytophagia</taxon>
        <taxon>Cytophagales</taxon>
        <taxon>Hymenobacteraceae</taxon>
        <taxon>Hymenobacter</taxon>
    </lineage>
</organism>
<accession>A0ABS3QGT2</accession>
<dbReference type="Proteomes" id="UP000664369">
    <property type="component" value="Unassembled WGS sequence"/>
</dbReference>
<name>A0ABS3QGT2_9BACT</name>
<protein>
    <submittedName>
        <fullName evidence="2">Uncharacterized protein</fullName>
    </submittedName>
</protein>
<feature type="compositionally biased region" description="Basic and acidic residues" evidence="1">
    <location>
        <begin position="54"/>
        <end position="63"/>
    </location>
</feature>
<feature type="compositionally biased region" description="Pro residues" evidence="1">
    <location>
        <begin position="181"/>
        <end position="192"/>
    </location>
</feature>
<gene>
    <name evidence="2" type="ORF">J4E00_15455</name>
</gene>
<dbReference type="RefSeq" id="WP_208176093.1">
    <property type="nucleotide sequence ID" value="NZ_JAGETZ010000007.1"/>
</dbReference>
<dbReference type="PROSITE" id="PS51257">
    <property type="entry name" value="PROKAR_LIPOPROTEIN"/>
    <property type="match status" value="1"/>
</dbReference>
<evidence type="ECO:0000256" key="1">
    <source>
        <dbReference type="SAM" id="MobiDB-lite"/>
    </source>
</evidence>
<feature type="compositionally biased region" description="Polar residues" evidence="1">
    <location>
        <begin position="86"/>
        <end position="103"/>
    </location>
</feature>
<sequence>MKYSLPSVVFRCLLGVLLLAALGSCSLYHKIHHPYRLPTPKPSPEYLAQLKKKKEDEKLRNDLAKSAASAKKKSGVGTEEAATDVSMPSNDGATANNNTSDIKSSVYPERSTVKYDKHQMMKKPKLMRRRRHNKGGKGFHPIESIRNFFKYGLHKKPNYSPDHRPAPKQPKEASEDTLPDEPMPTPAPDGKP</sequence>
<keyword evidence="3" id="KW-1185">Reference proteome</keyword>